<dbReference type="Gene3D" id="3.40.50.150">
    <property type="entry name" value="Vaccinia Virus protein VP39"/>
    <property type="match status" value="1"/>
</dbReference>
<protein>
    <recommendedName>
        <fullName evidence="7">Ribosomal RNA small subunit methyltransferase A</fullName>
        <ecNumber evidence="7">2.1.1.182</ecNumber>
    </recommendedName>
    <alternativeName>
        <fullName evidence="7">16S rRNA (adenine(1518)-N(6)/adenine(1519)-N(6))-dimethyltransferase</fullName>
    </alternativeName>
    <alternativeName>
        <fullName evidence="7">16S rRNA dimethyladenosine transferase</fullName>
    </alternativeName>
    <alternativeName>
        <fullName evidence="7">16S rRNA dimethylase</fullName>
    </alternativeName>
    <alternativeName>
        <fullName evidence="7">S-adenosylmethionine-6-N', N'-adenosyl(rRNA) dimethyltransferase</fullName>
    </alternativeName>
</protein>
<dbReference type="SUPFAM" id="SSF53335">
    <property type="entry name" value="S-adenosyl-L-methionine-dependent methyltransferases"/>
    <property type="match status" value="1"/>
</dbReference>
<dbReference type="InterPro" id="IPR029063">
    <property type="entry name" value="SAM-dependent_MTases_sf"/>
</dbReference>
<dbReference type="InterPro" id="IPR001737">
    <property type="entry name" value="KsgA/Erm"/>
</dbReference>
<feature type="binding site" evidence="7 8">
    <location>
        <position position="27"/>
    </location>
    <ligand>
        <name>S-adenosyl-L-methionine</name>
        <dbReference type="ChEBI" id="CHEBI:59789"/>
    </ligand>
</feature>
<evidence type="ECO:0000313" key="10">
    <source>
        <dbReference type="EMBL" id="OGZ84871.1"/>
    </source>
</evidence>
<dbReference type="GO" id="GO:0003723">
    <property type="term" value="F:RNA binding"/>
    <property type="evidence" value="ECO:0007669"/>
    <property type="project" value="UniProtKB-UniRule"/>
</dbReference>
<dbReference type="EMBL" id="MHPP01000011">
    <property type="protein sequence ID" value="OGZ84871.1"/>
    <property type="molecule type" value="Genomic_DNA"/>
</dbReference>
<reference evidence="10 11" key="1">
    <citation type="journal article" date="2016" name="Nat. Commun.">
        <title>Thousands of microbial genomes shed light on interconnected biogeochemical processes in an aquifer system.</title>
        <authorList>
            <person name="Anantharaman K."/>
            <person name="Brown C.T."/>
            <person name="Hug L.A."/>
            <person name="Sharon I."/>
            <person name="Castelle C.J."/>
            <person name="Probst A.J."/>
            <person name="Thomas B.C."/>
            <person name="Singh A."/>
            <person name="Wilkins M.J."/>
            <person name="Karaoz U."/>
            <person name="Brodie E.L."/>
            <person name="Williams K.H."/>
            <person name="Hubbard S.S."/>
            <person name="Banfield J.F."/>
        </authorList>
    </citation>
    <scope>NUCLEOTIDE SEQUENCE [LARGE SCALE GENOMIC DNA]</scope>
</reference>
<keyword evidence="4 7" id="KW-0808">Transferase</keyword>
<dbReference type="PANTHER" id="PTHR11727">
    <property type="entry name" value="DIMETHYLADENOSINE TRANSFERASE"/>
    <property type="match status" value="1"/>
</dbReference>
<organism evidence="10 11">
    <name type="scientific">Candidatus Staskawiczbacteria bacterium RIFOXYC1_FULL_38_18</name>
    <dbReference type="NCBI Taxonomy" id="1802229"/>
    <lineage>
        <taxon>Bacteria</taxon>
        <taxon>Candidatus Staskawicziibacteriota</taxon>
    </lineage>
</organism>
<evidence type="ECO:0000313" key="11">
    <source>
        <dbReference type="Proteomes" id="UP000177751"/>
    </source>
</evidence>
<dbReference type="FunFam" id="3.40.50.150:FF:000023">
    <property type="entry name" value="Ribosomal RNA small subunit methyltransferase A"/>
    <property type="match status" value="1"/>
</dbReference>
<evidence type="ECO:0000256" key="7">
    <source>
        <dbReference type="HAMAP-Rule" id="MF_00607"/>
    </source>
</evidence>
<comment type="function">
    <text evidence="7">Specifically dimethylates two adjacent adenosines (A1518 and A1519) in the loop of a conserved hairpin near the 3'-end of 16S rRNA in the 30S particle. May play a critical role in biogenesis of 30S subunits.</text>
</comment>
<comment type="similarity">
    <text evidence="7">Belongs to the class I-like SAM-binding methyltransferase superfamily. rRNA adenine N(6)-methyltransferase family. RsmA subfamily.</text>
</comment>
<feature type="domain" description="Ribosomal RNA adenine methylase transferase N-terminal" evidence="9">
    <location>
        <begin position="34"/>
        <end position="203"/>
    </location>
</feature>
<name>A0A1G2JED4_9BACT</name>
<keyword evidence="1 7" id="KW-0963">Cytoplasm</keyword>
<dbReference type="CDD" id="cd02440">
    <property type="entry name" value="AdoMet_MTases"/>
    <property type="match status" value="1"/>
</dbReference>
<evidence type="ECO:0000256" key="1">
    <source>
        <dbReference type="ARBA" id="ARBA00022490"/>
    </source>
</evidence>
<dbReference type="EC" id="2.1.1.182" evidence="7"/>
<evidence type="ECO:0000256" key="4">
    <source>
        <dbReference type="ARBA" id="ARBA00022679"/>
    </source>
</evidence>
<comment type="catalytic activity">
    <reaction evidence="7">
        <text>adenosine(1518)/adenosine(1519) in 16S rRNA + 4 S-adenosyl-L-methionine = N(6)-dimethyladenosine(1518)/N(6)-dimethyladenosine(1519) in 16S rRNA + 4 S-adenosyl-L-homocysteine + 4 H(+)</text>
        <dbReference type="Rhea" id="RHEA:19609"/>
        <dbReference type="Rhea" id="RHEA-COMP:10232"/>
        <dbReference type="Rhea" id="RHEA-COMP:10233"/>
        <dbReference type="ChEBI" id="CHEBI:15378"/>
        <dbReference type="ChEBI" id="CHEBI:57856"/>
        <dbReference type="ChEBI" id="CHEBI:59789"/>
        <dbReference type="ChEBI" id="CHEBI:74411"/>
        <dbReference type="ChEBI" id="CHEBI:74493"/>
        <dbReference type="EC" id="2.1.1.182"/>
    </reaction>
</comment>
<keyword evidence="2 7" id="KW-0698">rRNA processing</keyword>
<dbReference type="PROSITE" id="PS51689">
    <property type="entry name" value="SAM_RNA_A_N6_MT"/>
    <property type="match status" value="1"/>
</dbReference>
<comment type="caution">
    <text evidence="10">The sequence shown here is derived from an EMBL/GenBank/DDBJ whole genome shotgun (WGS) entry which is preliminary data.</text>
</comment>
<feature type="binding site" evidence="7 8">
    <location>
        <position position="100"/>
    </location>
    <ligand>
        <name>S-adenosyl-L-methionine</name>
        <dbReference type="ChEBI" id="CHEBI:59789"/>
    </ligand>
</feature>
<feature type="binding site" evidence="7 8">
    <location>
        <position position="54"/>
    </location>
    <ligand>
        <name>S-adenosyl-L-methionine</name>
        <dbReference type="ChEBI" id="CHEBI:59789"/>
    </ligand>
</feature>
<dbReference type="NCBIfam" id="TIGR00755">
    <property type="entry name" value="ksgA"/>
    <property type="match status" value="1"/>
</dbReference>
<feature type="binding site" evidence="7 8">
    <location>
        <position position="75"/>
    </location>
    <ligand>
        <name>S-adenosyl-L-methionine</name>
        <dbReference type="ChEBI" id="CHEBI:59789"/>
    </ligand>
</feature>
<keyword evidence="3 7" id="KW-0489">Methyltransferase</keyword>
<dbReference type="Pfam" id="PF00398">
    <property type="entry name" value="RrnaAD"/>
    <property type="match status" value="1"/>
</dbReference>
<evidence type="ECO:0000256" key="6">
    <source>
        <dbReference type="ARBA" id="ARBA00022884"/>
    </source>
</evidence>
<comment type="subcellular location">
    <subcellularLocation>
        <location evidence="7">Cytoplasm</location>
    </subcellularLocation>
</comment>
<dbReference type="InterPro" id="IPR023165">
    <property type="entry name" value="rRNA_Ade_diMease-like_C"/>
</dbReference>
<keyword evidence="6 7" id="KW-0694">RNA-binding</keyword>
<keyword evidence="5 7" id="KW-0949">S-adenosyl-L-methionine</keyword>
<dbReference type="Gene3D" id="1.10.8.100">
    <property type="entry name" value="Ribosomal RNA adenine dimethylase-like, domain 2"/>
    <property type="match status" value="1"/>
</dbReference>
<sequence>MNLTSPKTIKELLTKHETKASKGLGQNFLIDKNVLEKIVRSADIKPNDIILEVGPGIGTLTQELAKKAKQVIAVEKSETMVKILAETLKDYKNIKIENCDILEFIENCKLKIVNYKVVANIPYYLTSPLIRFLLENENPPSEIILMVQKEVAQRICSKPPKMSLLAVSVQFYAEPKIISYVSKSCFLPAPKIDSAIIKITPHTPVIASLPAGRQGAMATKQSRTREQELFFKIVKAGFSHPRKQLANNFITTLKLDRKSVEEWLKKNNIKSTQRAETLRIEDWKNLADSL</sequence>
<dbReference type="InterPro" id="IPR011530">
    <property type="entry name" value="rRNA_adenine_dimethylase"/>
</dbReference>
<dbReference type="Proteomes" id="UP000177751">
    <property type="component" value="Unassembled WGS sequence"/>
</dbReference>
<accession>A0A1G2JED4</accession>
<dbReference type="GO" id="GO:0005829">
    <property type="term" value="C:cytosol"/>
    <property type="evidence" value="ECO:0007669"/>
    <property type="project" value="TreeGrafter"/>
</dbReference>
<evidence type="ECO:0000256" key="8">
    <source>
        <dbReference type="PROSITE-ProRule" id="PRU01026"/>
    </source>
</evidence>
<proteinExistence type="inferred from homology"/>
<dbReference type="PANTHER" id="PTHR11727:SF7">
    <property type="entry name" value="DIMETHYLADENOSINE TRANSFERASE-RELATED"/>
    <property type="match status" value="1"/>
</dbReference>
<dbReference type="InterPro" id="IPR020598">
    <property type="entry name" value="rRNA_Ade_methylase_Trfase_N"/>
</dbReference>
<dbReference type="AlphaFoldDB" id="A0A1G2JED4"/>
<dbReference type="GO" id="GO:0052908">
    <property type="term" value="F:16S rRNA (adenine(1518)-N(6)/adenine(1519)-N(6))-dimethyltransferase activity"/>
    <property type="evidence" value="ECO:0007669"/>
    <property type="project" value="UniProtKB-EC"/>
</dbReference>
<evidence type="ECO:0000256" key="3">
    <source>
        <dbReference type="ARBA" id="ARBA00022603"/>
    </source>
</evidence>
<feature type="binding site" evidence="7 8">
    <location>
        <position position="120"/>
    </location>
    <ligand>
        <name>S-adenosyl-L-methionine</name>
        <dbReference type="ChEBI" id="CHEBI:59789"/>
    </ligand>
</feature>
<dbReference type="STRING" id="1802229.A2401_02045"/>
<gene>
    <name evidence="7" type="primary">rsmA</name>
    <name evidence="7" type="synonym">ksgA</name>
    <name evidence="10" type="ORF">A2401_02045</name>
</gene>
<dbReference type="HAMAP" id="MF_00607">
    <property type="entry name" value="16SrRNA_methyltr_A"/>
    <property type="match status" value="1"/>
</dbReference>
<evidence type="ECO:0000259" key="9">
    <source>
        <dbReference type="SMART" id="SM00650"/>
    </source>
</evidence>
<evidence type="ECO:0000256" key="2">
    <source>
        <dbReference type="ARBA" id="ARBA00022552"/>
    </source>
</evidence>
<feature type="binding site" evidence="7 8">
    <location>
        <position position="29"/>
    </location>
    <ligand>
        <name>S-adenosyl-L-methionine</name>
        <dbReference type="ChEBI" id="CHEBI:59789"/>
    </ligand>
</feature>
<evidence type="ECO:0000256" key="5">
    <source>
        <dbReference type="ARBA" id="ARBA00022691"/>
    </source>
</evidence>
<dbReference type="SMART" id="SM00650">
    <property type="entry name" value="rADc"/>
    <property type="match status" value="1"/>
</dbReference>